<evidence type="ECO:0000313" key="3">
    <source>
        <dbReference type="EMBL" id="QIL46809.1"/>
    </source>
</evidence>
<keyword evidence="1" id="KW-0808">Transferase</keyword>
<dbReference type="RefSeq" id="WP_166008197.1">
    <property type="nucleotide sequence ID" value="NZ_CP049886.1"/>
</dbReference>
<keyword evidence="3" id="KW-0813">Transport</keyword>
<dbReference type="Proteomes" id="UP000500890">
    <property type="component" value="Chromosome"/>
</dbReference>
<dbReference type="InterPro" id="IPR036095">
    <property type="entry name" value="PTS_EIIB-like_sf"/>
</dbReference>
<evidence type="ECO:0000256" key="1">
    <source>
        <dbReference type="ARBA" id="ARBA00022679"/>
    </source>
</evidence>
<dbReference type="Pfam" id="PF02302">
    <property type="entry name" value="PTS_IIB"/>
    <property type="match status" value="1"/>
</dbReference>
<keyword evidence="3" id="KW-0762">Sugar transport</keyword>
<dbReference type="InterPro" id="IPR003501">
    <property type="entry name" value="PTS_EIIB_2/3"/>
</dbReference>
<dbReference type="Gene3D" id="3.40.50.2300">
    <property type="match status" value="1"/>
</dbReference>
<dbReference type="EMBL" id="CP049886">
    <property type="protein sequence ID" value="QIL46809.1"/>
    <property type="molecule type" value="Genomic_DNA"/>
</dbReference>
<proteinExistence type="predicted"/>
<evidence type="ECO:0000259" key="2">
    <source>
        <dbReference type="PROSITE" id="PS51099"/>
    </source>
</evidence>
<evidence type="ECO:0000313" key="4">
    <source>
        <dbReference type="Proteomes" id="UP000500890"/>
    </source>
</evidence>
<organism evidence="3 4">
    <name type="scientific">Vagococcus coleopterorum</name>
    <dbReference type="NCBI Taxonomy" id="2714946"/>
    <lineage>
        <taxon>Bacteria</taxon>
        <taxon>Bacillati</taxon>
        <taxon>Bacillota</taxon>
        <taxon>Bacilli</taxon>
        <taxon>Lactobacillales</taxon>
        <taxon>Enterococcaceae</taxon>
        <taxon>Vagococcus</taxon>
    </lineage>
</organism>
<dbReference type="CDD" id="cd05563">
    <property type="entry name" value="PTS_IIB_ascorbate"/>
    <property type="match status" value="1"/>
</dbReference>
<dbReference type="PROSITE" id="PS51099">
    <property type="entry name" value="PTS_EIIB_TYPE_2"/>
    <property type="match status" value="1"/>
</dbReference>
<sequence>MLKVVTVCGNGIGSSLMLKMKIEEIAKENGIEISAESTDSNSATGKDADLFVTVKEFADIFKNGQKVAYTRSYMNKKKITEDVLPTLKELAEGGN</sequence>
<dbReference type="AlphaFoldDB" id="A0A6G8APB4"/>
<dbReference type="SUPFAM" id="SSF52794">
    <property type="entry name" value="PTS system IIB component-like"/>
    <property type="match status" value="1"/>
</dbReference>
<dbReference type="GO" id="GO:0008982">
    <property type="term" value="F:protein-N(PI)-phosphohistidine-sugar phosphotransferase activity"/>
    <property type="evidence" value="ECO:0007669"/>
    <property type="project" value="InterPro"/>
</dbReference>
<protein>
    <submittedName>
        <fullName evidence="3">PTS sugar transporter subunit IIB</fullName>
    </submittedName>
</protein>
<dbReference type="GO" id="GO:0009401">
    <property type="term" value="P:phosphoenolpyruvate-dependent sugar phosphotransferase system"/>
    <property type="evidence" value="ECO:0007669"/>
    <property type="project" value="InterPro"/>
</dbReference>
<reference evidence="3 4" key="1">
    <citation type="submission" date="2020-03" db="EMBL/GenBank/DDBJ databases">
        <title>Vagococcus sp. nov., isolated from beetles.</title>
        <authorList>
            <person name="Hyun D.-W."/>
            <person name="Bae J.-W."/>
        </authorList>
    </citation>
    <scope>NUCLEOTIDE SEQUENCE [LARGE SCALE GENOMIC DNA]</scope>
    <source>
        <strain evidence="3 4">HDW17A</strain>
    </source>
</reference>
<dbReference type="KEGG" id="vah:G7081_06870"/>
<accession>A0A6G8APB4</accession>
<gene>
    <name evidence="3" type="ORF">G7081_06870</name>
</gene>
<dbReference type="InterPro" id="IPR013011">
    <property type="entry name" value="PTS_EIIB_2"/>
</dbReference>
<feature type="domain" description="PTS EIIB type-2" evidence="2">
    <location>
        <begin position="2"/>
        <end position="91"/>
    </location>
</feature>
<name>A0A6G8APB4_9ENTE</name>
<keyword evidence="4" id="KW-1185">Reference proteome</keyword>